<organism evidence="1 2">
    <name type="scientific">Vitrella brassicaformis (strain CCMP3155)</name>
    <dbReference type="NCBI Taxonomy" id="1169540"/>
    <lineage>
        <taxon>Eukaryota</taxon>
        <taxon>Sar</taxon>
        <taxon>Alveolata</taxon>
        <taxon>Colpodellida</taxon>
        <taxon>Vitrellaceae</taxon>
        <taxon>Vitrella</taxon>
    </lineage>
</organism>
<dbReference type="VEuPathDB" id="CryptoDB:Vbra_19414"/>
<proteinExistence type="predicted"/>
<dbReference type="InParanoid" id="A0A0G4H2F9"/>
<accession>A0A0G4H2F9</accession>
<keyword evidence="2" id="KW-1185">Reference proteome</keyword>
<evidence type="ECO:0000313" key="2">
    <source>
        <dbReference type="Proteomes" id="UP000041254"/>
    </source>
</evidence>
<reference evidence="1 2" key="1">
    <citation type="submission" date="2014-11" db="EMBL/GenBank/DDBJ databases">
        <authorList>
            <person name="Zhu J."/>
            <person name="Qi W."/>
            <person name="Song R."/>
        </authorList>
    </citation>
    <scope>NUCLEOTIDE SEQUENCE [LARGE SCALE GENOMIC DNA]</scope>
</reference>
<gene>
    <name evidence="1" type="ORF">Vbra_19414</name>
</gene>
<evidence type="ECO:0000313" key="1">
    <source>
        <dbReference type="EMBL" id="CEM37821.1"/>
    </source>
</evidence>
<name>A0A0G4H2F9_VITBC</name>
<dbReference type="Proteomes" id="UP000041254">
    <property type="component" value="Unassembled WGS sequence"/>
</dbReference>
<sequence>MEARRERIAETMRDVARGVPLKLVDVRYLVNRKREATNLRDREILACLESLQDEGKVRIDERARWAWIFSKGEE</sequence>
<protein>
    <submittedName>
        <fullName evidence="1">Uncharacterized protein</fullName>
    </submittedName>
</protein>
<dbReference type="EMBL" id="CDMY01000954">
    <property type="protein sequence ID" value="CEM37821.1"/>
    <property type="molecule type" value="Genomic_DNA"/>
</dbReference>
<dbReference type="AlphaFoldDB" id="A0A0G4H2F9"/>